<dbReference type="Proteomes" id="UP001499989">
    <property type="component" value="Unassembled WGS sequence"/>
</dbReference>
<reference evidence="2 3" key="1">
    <citation type="journal article" date="2019" name="Int. J. Syst. Evol. Microbiol.">
        <title>The Global Catalogue of Microorganisms (GCM) 10K type strain sequencing project: providing services to taxonomists for standard genome sequencing and annotation.</title>
        <authorList>
            <consortium name="The Broad Institute Genomics Platform"/>
            <consortium name="The Broad Institute Genome Sequencing Center for Infectious Disease"/>
            <person name="Wu L."/>
            <person name="Ma J."/>
        </authorList>
    </citation>
    <scope>NUCLEOTIDE SEQUENCE [LARGE SCALE GENOMIC DNA]</scope>
    <source>
        <strain evidence="2 3">JCM 4531</strain>
    </source>
</reference>
<feature type="signal peptide" evidence="1">
    <location>
        <begin position="1"/>
        <end position="29"/>
    </location>
</feature>
<keyword evidence="1" id="KW-0732">Signal</keyword>
<gene>
    <name evidence="2" type="ORF">GCM10010310_12590</name>
</gene>
<sequence>MRKKMLRSVLVVAVSAVVAFGVLSGLSGAESDAHGATVGVEMAPAVVVGDEAVNLPADSKWD</sequence>
<evidence type="ECO:0008006" key="4">
    <source>
        <dbReference type="Google" id="ProtNLM"/>
    </source>
</evidence>
<keyword evidence="3" id="KW-1185">Reference proteome</keyword>
<accession>A0ABN3SD38</accession>
<feature type="chain" id="PRO_5047124144" description="Secreted protein" evidence="1">
    <location>
        <begin position="30"/>
        <end position="62"/>
    </location>
</feature>
<evidence type="ECO:0000313" key="2">
    <source>
        <dbReference type="EMBL" id="GAA2672341.1"/>
    </source>
</evidence>
<organism evidence="2 3">
    <name type="scientific">Streptomyces violaceolatus</name>
    <dbReference type="NCBI Taxonomy" id="67378"/>
    <lineage>
        <taxon>Bacteria</taxon>
        <taxon>Bacillati</taxon>
        <taxon>Actinomycetota</taxon>
        <taxon>Actinomycetes</taxon>
        <taxon>Kitasatosporales</taxon>
        <taxon>Streptomycetaceae</taxon>
        <taxon>Streptomyces</taxon>
        <taxon>Streptomyces violaceoruber group</taxon>
    </lineage>
</organism>
<evidence type="ECO:0000256" key="1">
    <source>
        <dbReference type="SAM" id="SignalP"/>
    </source>
</evidence>
<proteinExistence type="predicted"/>
<dbReference type="EMBL" id="BAAASK010000002">
    <property type="protein sequence ID" value="GAA2672341.1"/>
    <property type="molecule type" value="Genomic_DNA"/>
</dbReference>
<evidence type="ECO:0000313" key="3">
    <source>
        <dbReference type="Proteomes" id="UP001499989"/>
    </source>
</evidence>
<name>A0ABN3SD38_9ACTN</name>
<comment type="caution">
    <text evidence="2">The sequence shown here is derived from an EMBL/GenBank/DDBJ whole genome shotgun (WGS) entry which is preliminary data.</text>
</comment>
<protein>
    <recommendedName>
        <fullName evidence="4">Secreted protein</fullName>
    </recommendedName>
</protein>